<reference evidence="1" key="1">
    <citation type="submission" date="2020-05" db="EMBL/GenBank/DDBJ databases">
        <title>Fertoebacter nigrum gen. nov., sp. nov., a new member of the family Rhodobacteraceae.</title>
        <authorList>
            <person name="Szuroczki S."/>
            <person name="Abbaszade G."/>
            <person name="Buni D."/>
            <person name="Schumann P."/>
            <person name="Toth E."/>
        </authorList>
    </citation>
    <scope>NUCLEOTIDE SEQUENCE</scope>
    <source>
        <strain evidence="1">RG-N-1a</strain>
    </source>
</reference>
<dbReference type="Pfam" id="PF06897">
    <property type="entry name" value="DUF1269"/>
    <property type="match status" value="1"/>
</dbReference>
<dbReference type="AlphaFoldDB" id="A0A8X8GVR6"/>
<dbReference type="RefSeq" id="WP_152826564.1">
    <property type="nucleotide sequence ID" value="NZ_WHUT02000007.1"/>
</dbReference>
<protein>
    <submittedName>
        <fullName evidence="1">DUF1269 domain-containing protein</fullName>
    </submittedName>
</protein>
<name>A0A8X8GVR6_9RHOB</name>
<proteinExistence type="predicted"/>
<accession>A0A8X8GVR6</accession>
<gene>
    <name evidence="1" type="ORF">GEU84_012505</name>
</gene>
<organism evidence="1 2">
    <name type="scientific">Fertoeibacter niger</name>
    <dbReference type="NCBI Taxonomy" id="2656921"/>
    <lineage>
        <taxon>Bacteria</taxon>
        <taxon>Pseudomonadati</taxon>
        <taxon>Pseudomonadota</taxon>
        <taxon>Alphaproteobacteria</taxon>
        <taxon>Rhodobacterales</taxon>
        <taxon>Paracoccaceae</taxon>
        <taxon>Fertoeibacter</taxon>
    </lineage>
</organism>
<dbReference type="InterPro" id="IPR009200">
    <property type="entry name" value="DUF1269_membrane"/>
</dbReference>
<evidence type="ECO:0000313" key="1">
    <source>
        <dbReference type="EMBL" id="NUB45213.1"/>
    </source>
</evidence>
<dbReference type="Proteomes" id="UP000484076">
    <property type="component" value="Unassembled WGS sequence"/>
</dbReference>
<dbReference type="EMBL" id="WHUT02000007">
    <property type="protein sequence ID" value="NUB45213.1"/>
    <property type="molecule type" value="Genomic_DNA"/>
</dbReference>
<sequence>MSDLIVVAFPDEATAFEVRAELVRLQREYLIEMEDVVIVTRQDSGEVQLHQAVNLVAGGAVSGGFWGALVGLLFLSPLVGAAVGAGAGALAGRATDIGIDDDFLRDVGRSLDKGGSAVCVLVRKMTADKVLERLSAFRAKGRVVQTSLSKEAEAHLRGMLEPVATLGLPSDQLGGGRG</sequence>
<evidence type="ECO:0000313" key="2">
    <source>
        <dbReference type="Proteomes" id="UP000484076"/>
    </source>
</evidence>
<keyword evidence="2" id="KW-1185">Reference proteome</keyword>
<comment type="caution">
    <text evidence="1">The sequence shown here is derived from an EMBL/GenBank/DDBJ whole genome shotgun (WGS) entry which is preliminary data.</text>
</comment>